<gene>
    <name evidence="1" type="ORF">F5148DRAFT_1146407</name>
</gene>
<keyword evidence="2" id="KW-1185">Reference proteome</keyword>
<dbReference type="Proteomes" id="UP001207468">
    <property type="component" value="Unassembled WGS sequence"/>
</dbReference>
<protein>
    <submittedName>
        <fullName evidence="1">Aquaporin-like protein</fullName>
    </submittedName>
</protein>
<proteinExistence type="predicted"/>
<evidence type="ECO:0000313" key="1">
    <source>
        <dbReference type="EMBL" id="KAI9512105.1"/>
    </source>
</evidence>
<comment type="caution">
    <text evidence="1">The sequence shown here is derived from an EMBL/GenBank/DDBJ whole genome shotgun (WGS) entry which is preliminary data.</text>
</comment>
<sequence>MTGHSASHIHDSNERHHHLADIELRPAIFRSWERVRNRRVHWLVQCVAETFAVFCYCYAGVGATAAYIVGNILNLNIGSYGVGIVVALVVCTATSGGHFSPAVTIVHVIFNGFPPAKAIRYIIAQIFGGFLACLFVYWQWNTLIKDAEAALIKAGEYDTVNFSSLGPAGILALYVNPAAPLGLVFLNEFMADFFIGIVIAAVLDPTNFFAPPAAAPWIVGLTYGTAIWGFSANGLAANTARDVGGRLAAIAIWGTKASGGRYAAIAALTNIPATVAAYAFYELVLKDSNRSLVVAPVVTAIGKEYHDSRAAQLEHIRYLHDNVTIRYGSGSSADSEKGVDEQRLEK</sequence>
<organism evidence="1 2">
    <name type="scientific">Russula earlei</name>
    <dbReference type="NCBI Taxonomy" id="71964"/>
    <lineage>
        <taxon>Eukaryota</taxon>
        <taxon>Fungi</taxon>
        <taxon>Dikarya</taxon>
        <taxon>Basidiomycota</taxon>
        <taxon>Agaricomycotina</taxon>
        <taxon>Agaricomycetes</taxon>
        <taxon>Russulales</taxon>
        <taxon>Russulaceae</taxon>
        <taxon>Russula</taxon>
    </lineage>
</organism>
<dbReference type="EMBL" id="JAGFNK010000013">
    <property type="protein sequence ID" value="KAI9512105.1"/>
    <property type="molecule type" value="Genomic_DNA"/>
</dbReference>
<reference evidence="1" key="1">
    <citation type="submission" date="2021-03" db="EMBL/GenBank/DDBJ databases">
        <title>Evolutionary priming and transition to the ectomycorrhizal habit in an iconic lineage of mushroom-forming fungi: is preadaptation a requirement?</title>
        <authorList>
            <consortium name="DOE Joint Genome Institute"/>
            <person name="Looney B.P."/>
            <person name="Miyauchi S."/>
            <person name="Morin E."/>
            <person name="Drula E."/>
            <person name="Courty P.E."/>
            <person name="Chicoki N."/>
            <person name="Fauchery L."/>
            <person name="Kohler A."/>
            <person name="Kuo A."/>
            <person name="LaButti K."/>
            <person name="Pangilinan J."/>
            <person name="Lipzen A."/>
            <person name="Riley R."/>
            <person name="Andreopoulos W."/>
            <person name="He G."/>
            <person name="Johnson J."/>
            <person name="Barry K.W."/>
            <person name="Grigoriev I.V."/>
            <person name="Nagy L."/>
            <person name="Hibbett D."/>
            <person name="Henrissat B."/>
            <person name="Matheny P.B."/>
            <person name="Labbe J."/>
            <person name="Martin A.F."/>
        </authorList>
    </citation>
    <scope>NUCLEOTIDE SEQUENCE</scope>
    <source>
        <strain evidence="1">BPL698</strain>
    </source>
</reference>
<evidence type="ECO:0000313" key="2">
    <source>
        <dbReference type="Proteomes" id="UP001207468"/>
    </source>
</evidence>
<name>A0ACC0UK40_9AGAM</name>
<accession>A0ACC0UK40</accession>